<dbReference type="Proteomes" id="UP000030765">
    <property type="component" value="Unassembled WGS sequence"/>
</dbReference>
<keyword evidence="3" id="KW-1185">Reference proteome</keyword>
<protein>
    <submittedName>
        <fullName evidence="1 2">Uncharacterized protein</fullName>
    </submittedName>
</protein>
<accession>A0A084WPX7</accession>
<name>A0A084WPX7_ANOSI</name>
<reference evidence="2" key="2">
    <citation type="submission" date="2020-05" db="UniProtKB">
        <authorList>
            <consortium name="EnsemblMetazoa"/>
        </authorList>
    </citation>
    <scope>IDENTIFICATION</scope>
</reference>
<reference evidence="1 3" key="1">
    <citation type="journal article" date="2014" name="BMC Genomics">
        <title>Genome sequence of Anopheles sinensis provides insight into genetics basis of mosquito competence for malaria parasites.</title>
        <authorList>
            <person name="Zhou D."/>
            <person name="Zhang D."/>
            <person name="Ding G."/>
            <person name="Shi L."/>
            <person name="Hou Q."/>
            <person name="Ye Y."/>
            <person name="Xu Y."/>
            <person name="Zhou H."/>
            <person name="Xiong C."/>
            <person name="Li S."/>
            <person name="Yu J."/>
            <person name="Hong S."/>
            <person name="Yu X."/>
            <person name="Zou P."/>
            <person name="Chen C."/>
            <person name="Chang X."/>
            <person name="Wang W."/>
            <person name="Lv Y."/>
            <person name="Sun Y."/>
            <person name="Ma L."/>
            <person name="Shen B."/>
            <person name="Zhu C."/>
        </authorList>
    </citation>
    <scope>NUCLEOTIDE SEQUENCE [LARGE SCALE GENOMIC DNA]</scope>
</reference>
<proteinExistence type="predicted"/>
<gene>
    <name evidence="1" type="ORF">ZHAS_00020389</name>
</gene>
<dbReference type="EMBL" id="ATLV01025136">
    <property type="status" value="NOT_ANNOTATED_CDS"/>
    <property type="molecule type" value="Genomic_DNA"/>
</dbReference>
<organism evidence="1">
    <name type="scientific">Anopheles sinensis</name>
    <name type="common">Mosquito</name>
    <dbReference type="NCBI Taxonomy" id="74873"/>
    <lineage>
        <taxon>Eukaryota</taxon>
        <taxon>Metazoa</taxon>
        <taxon>Ecdysozoa</taxon>
        <taxon>Arthropoda</taxon>
        <taxon>Hexapoda</taxon>
        <taxon>Insecta</taxon>
        <taxon>Pterygota</taxon>
        <taxon>Neoptera</taxon>
        <taxon>Endopterygota</taxon>
        <taxon>Diptera</taxon>
        <taxon>Nematocera</taxon>
        <taxon>Culicoidea</taxon>
        <taxon>Culicidae</taxon>
        <taxon>Anophelinae</taxon>
        <taxon>Anopheles</taxon>
    </lineage>
</organism>
<dbReference type="EMBL" id="KE525369">
    <property type="protein sequence ID" value="KFB52271.1"/>
    <property type="molecule type" value="Genomic_DNA"/>
</dbReference>
<sequence>MVAVVMETVRKPVCRCCQHSDRPNGSWSNRGLQNLVSTRLQPRGGDCGVRVGGCGAWSPRSRATPHQASLKLTARCLKAPL</sequence>
<evidence type="ECO:0000313" key="3">
    <source>
        <dbReference type="Proteomes" id="UP000030765"/>
    </source>
</evidence>
<dbReference type="AlphaFoldDB" id="A0A084WPX7"/>
<dbReference type="VEuPathDB" id="VectorBase:ASIC020389"/>
<evidence type="ECO:0000313" key="2">
    <source>
        <dbReference type="EnsemblMetazoa" id="ASIC020389-PA"/>
    </source>
</evidence>
<evidence type="ECO:0000313" key="1">
    <source>
        <dbReference type="EMBL" id="KFB52271.1"/>
    </source>
</evidence>
<dbReference type="EnsemblMetazoa" id="ASIC020389-RA">
    <property type="protein sequence ID" value="ASIC020389-PA"/>
    <property type="gene ID" value="ASIC020389"/>
</dbReference>